<keyword evidence="4" id="KW-1185">Reference proteome</keyword>
<reference evidence="3" key="1">
    <citation type="submission" date="2022-04" db="EMBL/GenBank/DDBJ databases">
        <title>Whole genome sequence of Sphaerotilus sp. FB-5.</title>
        <authorList>
            <person name="Takeda M."/>
            <person name="Narihara S."/>
            <person name="Akimoto M."/>
            <person name="Akimoto R."/>
            <person name="Nishiyashiki S."/>
            <person name="Murakami T."/>
        </authorList>
    </citation>
    <scope>NUCLEOTIDE SEQUENCE</scope>
    <source>
        <strain evidence="3">FB-5</strain>
    </source>
</reference>
<dbReference type="CDD" id="cd04818">
    <property type="entry name" value="PA_subtilisin_1"/>
    <property type="match status" value="1"/>
</dbReference>
<dbReference type="EMBL" id="AP025730">
    <property type="protein sequence ID" value="BDI03948.1"/>
    <property type="molecule type" value="Genomic_DNA"/>
</dbReference>
<evidence type="ECO:0000259" key="2">
    <source>
        <dbReference type="Pfam" id="PF02225"/>
    </source>
</evidence>
<protein>
    <submittedName>
        <fullName evidence="3">Serine protease</fullName>
    </submittedName>
</protein>
<feature type="chain" id="PRO_5045589320" evidence="1">
    <location>
        <begin position="32"/>
        <end position="480"/>
    </location>
</feature>
<keyword evidence="3" id="KW-0378">Hydrolase</keyword>
<dbReference type="SUPFAM" id="SSF52025">
    <property type="entry name" value="PA domain"/>
    <property type="match status" value="1"/>
</dbReference>
<dbReference type="Proteomes" id="UP001057498">
    <property type="component" value="Chromosome"/>
</dbReference>
<organism evidence="3 4">
    <name type="scientific">Sphaerotilus microaerophilus</name>
    <dbReference type="NCBI Taxonomy" id="2914710"/>
    <lineage>
        <taxon>Bacteria</taxon>
        <taxon>Pseudomonadati</taxon>
        <taxon>Pseudomonadota</taxon>
        <taxon>Betaproteobacteria</taxon>
        <taxon>Burkholderiales</taxon>
        <taxon>Sphaerotilaceae</taxon>
        <taxon>Sphaerotilus</taxon>
    </lineage>
</organism>
<dbReference type="RefSeq" id="WP_251972190.1">
    <property type="nucleotide sequence ID" value="NZ_AP025730.1"/>
</dbReference>
<dbReference type="InterPro" id="IPR046450">
    <property type="entry name" value="PA_dom_sf"/>
</dbReference>
<dbReference type="Gene3D" id="3.50.30.30">
    <property type="match status" value="1"/>
</dbReference>
<proteinExistence type="predicted"/>
<evidence type="ECO:0000313" key="3">
    <source>
        <dbReference type="EMBL" id="BDI03948.1"/>
    </source>
</evidence>
<keyword evidence="3" id="KW-0645">Protease</keyword>
<dbReference type="GO" id="GO:0008233">
    <property type="term" value="F:peptidase activity"/>
    <property type="evidence" value="ECO:0007669"/>
    <property type="project" value="UniProtKB-KW"/>
</dbReference>
<keyword evidence="1" id="KW-0732">Signal</keyword>
<accession>A0ABM7YIB0</accession>
<sequence>MWNDLASRLATPLRRGLCALALGGLTTLAQSAVVQIINANEPGIGFNDPTPVAPVGGNPGTTLGQQRLVAFQHAANIWARTLKSQVPISVLATFEPLNCSDTSAVLGAAGAISVWSDFPGAEKPGTWYPSALANKLARQDIDPGPYVDGSENDIVAFFNSELGKPGCLTGVGYYLGLDSRVPAGQLDLITTLLHELGHGLGFQNFSFGGVQLAGQPGIWDHFMYDVAARRTWLQMTEAERVASSIAPRNLVWAGETVRSRAEQVLERGTPELVLHGHGRHFRGERSLMVGTASFGPPLGRRPVVQAMGQVVDQPDGTGWACTPLSPANIARVAGKVAIVDRGGCTFTVKAANVQAAGAVAMVVVNNVAGGPPPDLGGTDPTIVIPAVRVMLEDGVLLKKLAGSNAVASLGLDMERLRGAAKGNRVLLYTPNPYAPGSSISHWDTSALRNLLMEPFDNPGMPHAVRAPLDLTYELLKDIGW</sequence>
<dbReference type="Pfam" id="PF02225">
    <property type="entry name" value="PA"/>
    <property type="match status" value="1"/>
</dbReference>
<evidence type="ECO:0000256" key="1">
    <source>
        <dbReference type="SAM" id="SignalP"/>
    </source>
</evidence>
<evidence type="ECO:0000313" key="4">
    <source>
        <dbReference type="Proteomes" id="UP001057498"/>
    </source>
</evidence>
<feature type="domain" description="PA" evidence="2">
    <location>
        <begin position="308"/>
        <end position="395"/>
    </location>
</feature>
<gene>
    <name evidence="3" type="ORF">CATMQ487_09180</name>
</gene>
<feature type="signal peptide" evidence="1">
    <location>
        <begin position="1"/>
        <end position="31"/>
    </location>
</feature>
<dbReference type="InterPro" id="IPR003137">
    <property type="entry name" value="PA_domain"/>
</dbReference>
<name>A0ABM7YIB0_9BURK</name>
<dbReference type="GO" id="GO:0006508">
    <property type="term" value="P:proteolysis"/>
    <property type="evidence" value="ECO:0007669"/>
    <property type="project" value="UniProtKB-KW"/>
</dbReference>